<keyword evidence="3" id="KW-0804">Transcription</keyword>
<dbReference type="Proteomes" id="UP001596004">
    <property type="component" value="Unassembled WGS sequence"/>
</dbReference>
<accession>A0ABV9CHV7</accession>
<evidence type="ECO:0000259" key="5">
    <source>
        <dbReference type="PROSITE" id="PS50977"/>
    </source>
</evidence>
<dbReference type="SUPFAM" id="SSF48498">
    <property type="entry name" value="Tetracyclin repressor-like, C-terminal domain"/>
    <property type="match status" value="1"/>
</dbReference>
<proteinExistence type="predicted"/>
<dbReference type="SUPFAM" id="SSF46689">
    <property type="entry name" value="Homeodomain-like"/>
    <property type="match status" value="1"/>
</dbReference>
<evidence type="ECO:0000256" key="2">
    <source>
        <dbReference type="ARBA" id="ARBA00023125"/>
    </source>
</evidence>
<evidence type="ECO:0000256" key="3">
    <source>
        <dbReference type="ARBA" id="ARBA00023163"/>
    </source>
</evidence>
<dbReference type="InterPro" id="IPR001647">
    <property type="entry name" value="HTH_TetR"/>
</dbReference>
<keyword evidence="2 4" id="KW-0238">DNA-binding</keyword>
<dbReference type="PROSITE" id="PS50977">
    <property type="entry name" value="HTH_TETR_2"/>
    <property type="match status" value="1"/>
</dbReference>
<name>A0ABV9CHV7_9ACTN</name>
<dbReference type="PRINTS" id="PR00455">
    <property type="entry name" value="HTHTETR"/>
</dbReference>
<feature type="DNA-binding region" description="H-T-H motif" evidence="4">
    <location>
        <begin position="36"/>
        <end position="55"/>
    </location>
</feature>
<protein>
    <submittedName>
        <fullName evidence="6">TetR/AcrR family transcriptional regulator</fullName>
    </submittedName>
</protein>
<dbReference type="Pfam" id="PF21597">
    <property type="entry name" value="TetR_C_43"/>
    <property type="match status" value="1"/>
</dbReference>
<dbReference type="PANTHER" id="PTHR30055:SF234">
    <property type="entry name" value="HTH-TYPE TRANSCRIPTIONAL REGULATOR BETI"/>
    <property type="match status" value="1"/>
</dbReference>
<dbReference type="InterPro" id="IPR036271">
    <property type="entry name" value="Tet_transcr_reg_TetR-rel_C_sf"/>
</dbReference>
<feature type="domain" description="HTH tetR-type" evidence="5">
    <location>
        <begin position="14"/>
        <end position="73"/>
    </location>
</feature>
<keyword evidence="7" id="KW-1185">Reference proteome</keyword>
<keyword evidence="1" id="KW-0805">Transcription regulation</keyword>
<evidence type="ECO:0000313" key="6">
    <source>
        <dbReference type="EMBL" id="MFC4532796.1"/>
    </source>
</evidence>
<reference evidence="7" key="1">
    <citation type="journal article" date="2019" name="Int. J. Syst. Evol. Microbiol.">
        <title>The Global Catalogue of Microorganisms (GCM) 10K type strain sequencing project: providing services to taxonomists for standard genome sequencing and annotation.</title>
        <authorList>
            <consortium name="The Broad Institute Genomics Platform"/>
            <consortium name="The Broad Institute Genome Sequencing Center for Infectious Disease"/>
            <person name="Wu L."/>
            <person name="Ma J."/>
        </authorList>
    </citation>
    <scope>NUCLEOTIDE SEQUENCE [LARGE SCALE GENOMIC DNA]</scope>
    <source>
        <strain evidence="7">CGMCC 4.7132</strain>
    </source>
</reference>
<dbReference type="Pfam" id="PF00440">
    <property type="entry name" value="TetR_N"/>
    <property type="match status" value="1"/>
</dbReference>
<evidence type="ECO:0000256" key="4">
    <source>
        <dbReference type="PROSITE-ProRule" id="PRU00335"/>
    </source>
</evidence>
<evidence type="ECO:0000256" key="1">
    <source>
        <dbReference type="ARBA" id="ARBA00023015"/>
    </source>
</evidence>
<gene>
    <name evidence="6" type="ORF">ACFO60_18625</name>
</gene>
<dbReference type="RefSeq" id="WP_380841674.1">
    <property type="nucleotide sequence ID" value="NZ_JBHSFP010000011.1"/>
</dbReference>
<dbReference type="InterPro" id="IPR009057">
    <property type="entry name" value="Homeodomain-like_sf"/>
</dbReference>
<sequence length="199" mass="21044">MPTERARPLRADARHNRDRLLDAAAEAFAGEGADASLKGIAKAAGVGIGTLYRRFPTREDLIEATYRNQTAKLCAAAHDLLETSAAAQALRAWMDLFVDYMATKHGMAEALHAVLVRDGELRMRTRDLLTDALATLLAAGVADGTIRSDVEPDVVLMSLGGTTLIAGTPEQSDLTAGLLDLLIDGLTPRATPASIPPAS</sequence>
<comment type="caution">
    <text evidence="6">The sequence shown here is derived from an EMBL/GenBank/DDBJ whole genome shotgun (WGS) entry which is preliminary data.</text>
</comment>
<dbReference type="InterPro" id="IPR050109">
    <property type="entry name" value="HTH-type_TetR-like_transc_reg"/>
</dbReference>
<dbReference type="EMBL" id="JBHSFP010000011">
    <property type="protein sequence ID" value="MFC4532796.1"/>
    <property type="molecule type" value="Genomic_DNA"/>
</dbReference>
<organism evidence="6 7">
    <name type="scientific">Sphaerisporangium dianthi</name>
    <dbReference type="NCBI Taxonomy" id="1436120"/>
    <lineage>
        <taxon>Bacteria</taxon>
        <taxon>Bacillati</taxon>
        <taxon>Actinomycetota</taxon>
        <taxon>Actinomycetes</taxon>
        <taxon>Streptosporangiales</taxon>
        <taxon>Streptosporangiaceae</taxon>
        <taxon>Sphaerisporangium</taxon>
    </lineage>
</organism>
<dbReference type="Gene3D" id="1.10.357.10">
    <property type="entry name" value="Tetracycline Repressor, domain 2"/>
    <property type="match status" value="1"/>
</dbReference>
<dbReference type="PANTHER" id="PTHR30055">
    <property type="entry name" value="HTH-TYPE TRANSCRIPTIONAL REGULATOR RUTR"/>
    <property type="match status" value="1"/>
</dbReference>
<dbReference type="InterPro" id="IPR049445">
    <property type="entry name" value="TetR_SbtR-like_C"/>
</dbReference>
<evidence type="ECO:0000313" key="7">
    <source>
        <dbReference type="Proteomes" id="UP001596004"/>
    </source>
</evidence>